<reference evidence="1" key="2">
    <citation type="journal article" date="2015" name="Data Brief">
        <title>Shoot transcriptome of the giant reed, Arundo donax.</title>
        <authorList>
            <person name="Barrero R.A."/>
            <person name="Guerrero F.D."/>
            <person name="Moolhuijzen P."/>
            <person name="Goolsby J.A."/>
            <person name="Tidwell J."/>
            <person name="Bellgard S.E."/>
            <person name="Bellgard M.I."/>
        </authorList>
    </citation>
    <scope>NUCLEOTIDE SEQUENCE</scope>
    <source>
        <tissue evidence="1">Shoot tissue taken approximately 20 cm above the soil surface</tissue>
    </source>
</reference>
<dbReference type="EMBL" id="GBRH01230232">
    <property type="protein sequence ID" value="JAD67663.1"/>
    <property type="molecule type" value="Transcribed_RNA"/>
</dbReference>
<dbReference type="AlphaFoldDB" id="A0A0A9BZP4"/>
<organism evidence="1">
    <name type="scientific">Arundo donax</name>
    <name type="common">Giant reed</name>
    <name type="synonym">Donax arundinaceus</name>
    <dbReference type="NCBI Taxonomy" id="35708"/>
    <lineage>
        <taxon>Eukaryota</taxon>
        <taxon>Viridiplantae</taxon>
        <taxon>Streptophyta</taxon>
        <taxon>Embryophyta</taxon>
        <taxon>Tracheophyta</taxon>
        <taxon>Spermatophyta</taxon>
        <taxon>Magnoliopsida</taxon>
        <taxon>Liliopsida</taxon>
        <taxon>Poales</taxon>
        <taxon>Poaceae</taxon>
        <taxon>PACMAD clade</taxon>
        <taxon>Arundinoideae</taxon>
        <taxon>Arundineae</taxon>
        <taxon>Arundo</taxon>
    </lineage>
</organism>
<accession>A0A0A9BZP4</accession>
<reference evidence="1" key="1">
    <citation type="submission" date="2014-09" db="EMBL/GenBank/DDBJ databases">
        <authorList>
            <person name="Magalhaes I.L.F."/>
            <person name="Oliveira U."/>
            <person name="Santos F.R."/>
            <person name="Vidigal T.H.D.A."/>
            <person name="Brescovit A.D."/>
            <person name="Santos A.J."/>
        </authorList>
    </citation>
    <scope>NUCLEOTIDE SEQUENCE</scope>
    <source>
        <tissue evidence="1">Shoot tissue taken approximately 20 cm above the soil surface</tissue>
    </source>
</reference>
<name>A0A0A9BZP4_ARUDO</name>
<sequence>MHFTLMNIIFHHNSEKLVHNKYLCWLFVVNIIK</sequence>
<proteinExistence type="predicted"/>
<protein>
    <submittedName>
        <fullName evidence="1">Uncharacterized protein</fullName>
    </submittedName>
</protein>
<evidence type="ECO:0000313" key="1">
    <source>
        <dbReference type="EMBL" id="JAD67663.1"/>
    </source>
</evidence>